<reference evidence="2" key="1">
    <citation type="journal article" date="2020" name="Phytopathology">
        <title>Genome sequence of the chestnut blight fungus Cryphonectria parasitica EP155: A fundamental resource for an archetypical invasive plant pathogen.</title>
        <authorList>
            <person name="Crouch J.A."/>
            <person name="Dawe A."/>
            <person name="Aerts A."/>
            <person name="Barry K."/>
            <person name="Churchill A.C.L."/>
            <person name="Grimwood J."/>
            <person name="Hillman B."/>
            <person name="Milgroom M.G."/>
            <person name="Pangilinan J."/>
            <person name="Smith M."/>
            <person name="Salamov A."/>
            <person name="Schmutz J."/>
            <person name="Yadav J."/>
            <person name="Grigoriev I.V."/>
            <person name="Nuss D."/>
        </authorList>
    </citation>
    <scope>NUCLEOTIDE SEQUENCE</scope>
    <source>
        <strain evidence="2">EP155</strain>
    </source>
</reference>
<evidence type="ECO:0000313" key="3">
    <source>
        <dbReference type="Proteomes" id="UP000803844"/>
    </source>
</evidence>
<feature type="region of interest" description="Disordered" evidence="1">
    <location>
        <begin position="72"/>
        <end position="98"/>
    </location>
</feature>
<dbReference type="GeneID" id="63842879"/>
<feature type="region of interest" description="Disordered" evidence="1">
    <location>
        <begin position="1"/>
        <end position="56"/>
    </location>
</feature>
<proteinExistence type="predicted"/>
<dbReference type="Proteomes" id="UP000803844">
    <property type="component" value="Unassembled WGS sequence"/>
</dbReference>
<comment type="caution">
    <text evidence="2">The sequence shown here is derived from an EMBL/GenBank/DDBJ whole genome shotgun (WGS) entry which is preliminary data.</text>
</comment>
<accession>A0A9P4XUT2</accession>
<dbReference type="OrthoDB" id="3557758at2759"/>
<evidence type="ECO:0000256" key="1">
    <source>
        <dbReference type="SAM" id="MobiDB-lite"/>
    </source>
</evidence>
<organism evidence="2 3">
    <name type="scientific">Cryphonectria parasitica (strain ATCC 38755 / EP155)</name>
    <dbReference type="NCBI Taxonomy" id="660469"/>
    <lineage>
        <taxon>Eukaryota</taxon>
        <taxon>Fungi</taxon>
        <taxon>Dikarya</taxon>
        <taxon>Ascomycota</taxon>
        <taxon>Pezizomycotina</taxon>
        <taxon>Sordariomycetes</taxon>
        <taxon>Sordariomycetidae</taxon>
        <taxon>Diaporthales</taxon>
        <taxon>Cryphonectriaceae</taxon>
        <taxon>Cryphonectria-Endothia species complex</taxon>
        <taxon>Cryphonectria</taxon>
    </lineage>
</organism>
<feature type="compositionally biased region" description="Polar residues" evidence="1">
    <location>
        <begin position="74"/>
        <end position="86"/>
    </location>
</feature>
<protein>
    <submittedName>
        <fullName evidence="2">Uncharacterized protein</fullName>
    </submittedName>
</protein>
<dbReference type="EMBL" id="MU032351">
    <property type="protein sequence ID" value="KAF3761677.1"/>
    <property type="molecule type" value="Genomic_DNA"/>
</dbReference>
<evidence type="ECO:0000313" key="2">
    <source>
        <dbReference type="EMBL" id="KAF3761677.1"/>
    </source>
</evidence>
<dbReference type="AlphaFoldDB" id="A0A9P4XUT2"/>
<keyword evidence="3" id="KW-1185">Reference proteome</keyword>
<dbReference type="RefSeq" id="XP_040772656.1">
    <property type="nucleotide sequence ID" value="XM_040925750.1"/>
</dbReference>
<feature type="compositionally biased region" description="Low complexity" evidence="1">
    <location>
        <begin position="43"/>
        <end position="55"/>
    </location>
</feature>
<name>A0A9P4XUT2_CRYP1</name>
<sequence length="351" mass="38460">MDPPSRVSRLPTPHLPLRRRPPISAPISQAQHNIGPFSATENSSPYSSSTKASSSIHDRLDTTVDLVATADHGGQNSATRLQSPDNKQAEKPIQRWPLPKSRTLNVFSSISHSLSRSSLIPSRRTNCSSKASASSLSVNTAVWAPPTPIGLPSALSPKVKGSRRSLGSHKSEVPFSPDPCIVYEAQSSAYWAGRFMSLHDRFQSEVLSPKSMQSLISTHSQRMQDVSQRSQQARVSNARYTRLNTRLPPSATSAAILQQTSGNMANAIANADAALLLDDDELCKRVFVHLEAFCATDEARQSLRTWQQDYARKTGRKKLQPRDGITEELNTTSLISRLIRGKKAGKRASIM</sequence>
<gene>
    <name evidence="2" type="ORF">M406DRAFT_74624</name>
</gene>